<dbReference type="OrthoDB" id="5429634at2759"/>
<feature type="transmembrane region" description="Helical" evidence="2">
    <location>
        <begin position="504"/>
        <end position="522"/>
    </location>
</feature>
<comment type="caution">
    <text evidence="4">The sequence shown here is derived from an EMBL/GenBank/DDBJ whole genome shotgun (WGS) entry which is preliminary data.</text>
</comment>
<dbReference type="PANTHER" id="PTHR35395">
    <property type="entry name" value="DUF6536 DOMAIN-CONTAINING PROTEIN"/>
    <property type="match status" value="1"/>
</dbReference>
<feature type="region of interest" description="Disordered" evidence="1">
    <location>
        <begin position="1"/>
        <end position="63"/>
    </location>
</feature>
<feature type="compositionally biased region" description="Low complexity" evidence="1">
    <location>
        <begin position="39"/>
        <end position="56"/>
    </location>
</feature>
<feature type="transmembrane region" description="Helical" evidence="2">
    <location>
        <begin position="451"/>
        <end position="470"/>
    </location>
</feature>
<organism evidence="4 5">
    <name type="scientific">Plectosphaerella cucumerina</name>
    <dbReference type="NCBI Taxonomy" id="40658"/>
    <lineage>
        <taxon>Eukaryota</taxon>
        <taxon>Fungi</taxon>
        <taxon>Dikarya</taxon>
        <taxon>Ascomycota</taxon>
        <taxon>Pezizomycotina</taxon>
        <taxon>Sordariomycetes</taxon>
        <taxon>Hypocreomycetidae</taxon>
        <taxon>Glomerellales</taxon>
        <taxon>Plectosphaerellaceae</taxon>
        <taxon>Plectosphaerella</taxon>
    </lineage>
</organism>
<feature type="transmembrane region" description="Helical" evidence="2">
    <location>
        <begin position="247"/>
        <end position="270"/>
    </location>
</feature>
<feature type="transmembrane region" description="Helical" evidence="2">
    <location>
        <begin position="615"/>
        <end position="634"/>
    </location>
</feature>
<evidence type="ECO:0000256" key="2">
    <source>
        <dbReference type="SAM" id="Phobius"/>
    </source>
</evidence>
<keyword evidence="2" id="KW-0472">Membrane</keyword>
<feature type="transmembrane region" description="Helical" evidence="2">
    <location>
        <begin position="370"/>
        <end position="390"/>
    </location>
</feature>
<dbReference type="AlphaFoldDB" id="A0A8K0TUY7"/>
<feature type="region of interest" description="Disordered" evidence="1">
    <location>
        <begin position="675"/>
        <end position="699"/>
    </location>
</feature>
<name>A0A8K0TUY7_9PEZI</name>
<feature type="compositionally biased region" description="Pro residues" evidence="1">
    <location>
        <begin position="29"/>
        <end position="38"/>
    </location>
</feature>
<dbReference type="EMBL" id="JAGPXD010000001">
    <property type="protein sequence ID" value="KAH7375356.1"/>
    <property type="molecule type" value="Genomic_DNA"/>
</dbReference>
<evidence type="ECO:0000256" key="1">
    <source>
        <dbReference type="SAM" id="MobiDB-lite"/>
    </source>
</evidence>
<evidence type="ECO:0000259" key="3">
    <source>
        <dbReference type="Pfam" id="PF20163"/>
    </source>
</evidence>
<keyword evidence="5" id="KW-1185">Reference proteome</keyword>
<protein>
    <recommendedName>
        <fullName evidence="3">DUF6536 domain-containing protein</fullName>
    </recommendedName>
</protein>
<evidence type="ECO:0000313" key="5">
    <source>
        <dbReference type="Proteomes" id="UP000813385"/>
    </source>
</evidence>
<dbReference type="InterPro" id="IPR046623">
    <property type="entry name" value="DUF6536"/>
</dbReference>
<feature type="domain" description="DUF6536" evidence="3">
    <location>
        <begin position="200"/>
        <end position="334"/>
    </location>
</feature>
<proteinExistence type="predicted"/>
<sequence>MEGKQPAAEGGRFSERFIWDRRGENEKTPTPPSIPPSSRPGTSRPSTSRPTTSRSRLQSSHRQTVQWPFLNDLVVTEYDDAESETSSIRPLTSSYPRRATWQPGKRNSSASLLDIVPDYIINYLRGETPETLARKREMKRNPNPEEIANELRNQFEGFSDGASEQYRPGTGDSQGELVQILPGHGTELIGMGMRQAIRGWRGGVILNCIIAGLIVLATVISFVVAIATERNGESRIFLGTCASTQMLSFGLHAAMSLVCMSILVAANYGFQILTSPTRVEVDMAHDAGRWLDIGLPSFRNMRSIARTRAIVAGVLLTAAVSVQVMYNSTFFTTRIVTVIPPGTFAPASVDAEAATTDTNSCSLDSYDGSLGGAILLSFVCLVCLGVLLGFKSFTPLVTLGDAVASFLIRPDHPVREGCPLTKEAGHIGATEPVAAGSSGLSWHRAPSRTRWAIWAFSWILPAVLAVVLLADALNGNNSLGSPFDSFNSTSTARILRLGSLTNHAAPAFIAALPQLLVAFLYISTNSLLTTYSLFHEIAHFSSPGPMSPLRISSPETIGDQTTSLYLTLPRPYSWLLLALFAPLSLFVSFSFRPVVTVFPFVAEQQLGILVDATSLLAVTAILVFILGFVLILSLRRAGPNADAETAAPAFSPMLLRGRSCAAAVLAQGHRPMADRGGLLGPGSTRPGDVSPGLPSPGIA</sequence>
<feature type="compositionally biased region" description="Polar residues" evidence="1">
    <location>
        <begin position="84"/>
        <end position="95"/>
    </location>
</feature>
<feature type="region of interest" description="Disordered" evidence="1">
    <location>
        <begin position="80"/>
        <end position="104"/>
    </location>
</feature>
<feature type="compositionally biased region" description="Basic and acidic residues" evidence="1">
    <location>
        <begin position="12"/>
        <end position="27"/>
    </location>
</feature>
<keyword evidence="2" id="KW-1133">Transmembrane helix</keyword>
<accession>A0A8K0TUY7</accession>
<feature type="transmembrane region" description="Helical" evidence="2">
    <location>
        <begin position="204"/>
        <end position="227"/>
    </location>
</feature>
<feature type="transmembrane region" description="Helical" evidence="2">
    <location>
        <begin position="574"/>
        <end position="595"/>
    </location>
</feature>
<dbReference type="Pfam" id="PF20163">
    <property type="entry name" value="DUF6536"/>
    <property type="match status" value="1"/>
</dbReference>
<dbReference type="PANTHER" id="PTHR35395:SF1">
    <property type="entry name" value="DUF6536 DOMAIN-CONTAINING PROTEIN"/>
    <property type="match status" value="1"/>
</dbReference>
<reference evidence="4" key="1">
    <citation type="journal article" date="2021" name="Nat. Commun.">
        <title>Genetic determinants of endophytism in the Arabidopsis root mycobiome.</title>
        <authorList>
            <person name="Mesny F."/>
            <person name="Miyauchi S."/>
            <person name="Thiergart T."/>
            <person name="Pickel B."/>
            <person name="Atanasova L."/>
            <person name="Karlsson M."/>
            <person name="Huettel B."/>
            <person name="Barry K.W."/>
            <person name="Haridas S."/>
            <person name="Chen C."/>
            <person name="Bauer D."/>
            <person name="Andreopoulos W."/>
            <person name="Pangilinan J."/>
            <person name="LaButti K."/>
            <person name="Riley R."/>
            <person name="Lipzen A."/>
            <person name="Clum A."/>
            <person name="Drula E."/>
            <person name="Henrissat B."/>
            <person name="Kohler A."/>
            <person name="Grigoriev I.V."/>
            <person name="Martin F.M."/>
            <person name="Hacquard S."/>
        </authorList>
    </citation>
    <scope>NUCLEOTIDE SEQUENCE</scope>
    <source>
        <strain evidence="4">MPI-CAGE-AT-0016</strain>
    </source>
</reference>
<keyword evidence="2" id="KW-0812">Transmembrane</keyword>
<dbReference type="Proteomes" id="UP000813385">
    <property type="component" value="Unassembled WGS sequence"/>
</dbReference>
<gene>
    <name evidence="4" type="ORF">B0T11DRAFT_323386</name>
</gene>
<evidence type="ECO:0000313" key="4">
    <source>
        <dbReference type="EMBL" id="KAH7375356.1"/>
    </source>
</evidence>
<feature type="transmembrane region" description="Helical" evidence="2">
    <location>
        <begin position="309"/>
        <end position="326"/>
    </location>
</feature>